<keyword evidence="2" id="KW-0255">Endonuclease</keyword>
<keyword evidence="2" id="KW-0540">Nuclease</keyword>
<dbReference type="InterPro" id="IPR036361">
    <property type="entry name" value="SAP_dom_sf"/>
</dbReference>
<dbReference type="Gene3D" id="1.10.720.30">
    <property type="entry name" value="SAP domain"/>
    <property type="match status" value="1"/>
</dbReference>
<dbReference type="Pfam" id="PF12949">
    <property type="entry name" value="HeH"/>
    <property type="match status" value="1"/>
</dbReference>
<evidence type="ECO:0000313" key="2">
    <source>
        <dbReference type="EMBL" id="DAD94844.1"/>
    </source>
</evidence>
<dbReference type="GO" id="GO:0004519">
    <property type="term" value="F:endonuclease activity"/>
    <property type="evidence" value="ECO:0007669"/>
    <property type="project" value="UniProtKB-KW"/>
</dbReference>
<accession>A0A8S5NKF5</accession>
<name>A0A8S5NKF5_9CAUD</name>
<dbReference type="InterPro" id="IPR025856">
    <property type="entry name" value="HeH/LEM_domain"/>
</dbReference>
<reference evidence="2" key="1">
    <citation type="journal article" date="2021" name="Proc. Natl. Acad. Sci. U.S.A.">
        <title>A Catalog of Tens of Thousands of Viruses from Human Metagenomes Reveals Hidden Associations with Chronic Diseases.</title>
        <authorList>
            <person name="Tisza M.J."/>
            <person name="Buck C.B."/>
        </authorList>
    </citation>
    <scope>NUCLEOTIDE SEQUENCE</scope>
    <source>
        <strain evidence="2">CtiJI15</strain>
    </source>
</reference>
<sequence>MATFIGLKINKEEKETKKELTVEEIKAILTEKEIAFDGITKKKDLLALLPQE</sequence>
<dbReference type="EMBL" id="BK015182">
    <property type="protein sequence ID" value="DAD94844.1"/>
    <property type="molecule type" value="Genomic_DNA"/>
</dbReference>
<keyword evidence="2" id="KW-0378">Hydrolase</keyword>
<feature type="domain" description="HeH/LEM" evidence="1">
    <location>
        <begin position="20"/>
        <end position="50"/>
    </location>
</feature>
<protein>
    <submittedName>
        <fullName evidence="2">Dimeris T4 recombination endonuclease VII</fullName>
    </submittedName>
</protein>
<evidence type="ECO:0000259" key="1">
    <source>
        <dbReference type="Pfam" id="PF12949"/>
    </source>
</evidence>
<organism evidence="2">
    <name type="scientific">Siphoviridae sp. ctiJI15</name>
    <dbReference type="NCBI Taxonomy" id="2826431"/>
    <lineage>
        <taxon>Viruses</taxon>
        <taxon>Duplodnaviria</taxon>
        <taxon>Heunggongvirae</taxon>
        <taxon>Uroviricota</taxon>
        <taxon>Caudoviricetes</taxon>
    </lineage>
</organism>
<proteinExistence type="predicted"/>